<dbReference type="PANTHER" id="PTHR42756">
    <property type="entry name" value="TRANSCRIPTIONAL REGULATOR, MARR"/>
    <property type="match status" value="1"/>
</dbReference>
<dbReference type="Proteomes" id="UP000414136">
    <property type="component" value="Unassembled WGS sequence"/>
</dbReference>
<evidence type="ECO:0000256" key="3">
    <source>
        <dbReference type="ARBA" id="ARBA00023163"/>
    </source>
</evidence>
<evidence type="ECO:0000313" key="7">
    <source>
        <dbReference type="Proteomes" id="UP000414136"/>
    </source>
</evidence>
<dbReference type="InterPro" id="IPR000835">
    <property type="entry name" value="HTH_MarR-typ"/>
</dbReference>
<accession>A0A5E5AR60</accession>
<dbReference type="SMART" id="SM00347">
    <property type="entry name" value="HTH_MARR"/>
    <property type="match status" value="1"/>
</dbReference>
<evidence type="ECO:0000259" key="5">
    <source>
        <dbReference type="PROSITE" id="PS50995"/>
    </source>
</evidence>
<keyword evidence="1" id="KW-0805">Transcription regulation</keyword>
<dbReference type="Gene3D" id="1.10.10.10">
    <property type="entry name" value="Winged helix-like DNA-binding domain superfamily/Winged helix DNA-binding domain"/>
    <property type="match status" value="1"/>
</dbReference>
<dbReference type="PRINTS" id="PR00598">
    <property type="entry name" value="HTHMARR"/>
</dbReference>
<evidence type="ECO:0000256" key="4">
    <source>
        <dbReference type="SAM" id="MobiDB-lite"/>
    </source>
</evidence>
<evidence type="ECO:0000256" key="1">
    <source>
        <dbReference type="ARBA" id="ARBA00023015"/>
    </source>
</evidence>
<evidence type="ECO:0000256" key="2">
    <source>
        <dbReference type="ARBA" id="ARBA00023125"/>
    </source>
</evidence>
<gene>
    <name evidence="6" type="ORF">PCA31118_05063</name>
</gene>
<dbReference type="Pfam" id="PF01047">
    <property type="entry name" value="MarR"/>
    <property type="match status" value="1"/>
</dbReference>
<organism evidence="6 7">
    <name type="scientific">Pandoraea captiosa</name>
    <dbReference type="NCBI Taxonomy" id="2508302"/>
    <lineage>
        <taxon>Bacteria</taxon>
        <taxon>Pseudomonadati</taxon>
        <taxon>Pseudomonadota</taxon>
        <taxon>Betaproteobacteria</taxon>
        <taxon>Burkholderiales</taxon>
        <taxon>Burkholderiaceae</taxon>
        <taxon>Pandoraea</taxon>
    </lineage>
</organism>
<dbReference type="GO" id="GO:0003677">
    <property type="term" value="F:DNA binding"/>
    <property type="evidence" value="ECO:0007669"/>
    <property type="project" value="UniProtKB-KW"/>
</dbReference>
<dbReference type="PANTHER" id="PTHR42756:SF1">
    <property type="entry name" value="TRANSCRIPTIONAL REPRESSOR OF EMRAB OPERON"/>
    <property type="match status" value="1"/>
</dbReference>
<dbReference type="AlphaFoldDB" id="A0A5E5AR60"/>
<protein>
    <submittedName>
        <fullName evidence="6">MarR family transcriptional regulator</fullName>
    </submittedName>
</protein>
<reference evidence="6 7" key="1">
    <citation type="submission" date="2019-08" db="EMBL/GenBank/DDBJ databases">
        <authorList>
            <person name="Peeters C."/>
        </authorList>
    </citation>
    <scope>NUCLEOTIDE SEQUENCE [LARGE SCALE GENOMIC DNA]</scope>
    <source>
        <strain evidence="6 7">LMG 31118</strain>
    </source>
</reference>
<dbReference type="InterPro" id="IPR036390">
    <property type="entry name" value="WH_DNA-bd_sf"/>
</dbReference>
<dbReference type="InterPro" id="IPR036388">
    <property type="entry name" value="WH-like_DNA-bd_sf"/>
</dbReference>
<feature type="domain" description="HTH marR-type" evidence="5">
    <location>
        <begin position="61"/>
        <end position="196"/>
    </location>
</feature>
<keyword evidence="7" id="KW-1185">Reference proteome</keyword>
<dbReference type="SUPFAM" id="SSF46785">
    <property type="entry name" value="Winged helix' DNA-binding domain"/>
    <property type="match status" value="1"/>
</dbReference>
<dbReference type="EMBL" id="CABPSQ010000017">
    <property type="protein sequence ID" value="VVE75778.1"/>
    <property type="molecule type" value="Genomic_DNA"/>
</dbReference>
<dbReference type="PROSITE" id="PS50995">
    <property type="entry name" value="HTH_MARR_2"/>
    <property type="match status" value="1"/>
</dbReference>
<sequence>MPNGSTEDEATQRVQDAHEDAHGMARARRTGGSHRAPLNGDAVDAILAQWRRERPDLDVSPMGVIGRLKRCAALVQQQLDATFAQFDMSGWEFDMLATLRRSGAPYRLAPTALFSTLMVTSGTMTHRLQRLEGRGWIVRVANPEDARSTLVQLTDEGFAVIERAVEAHVANEHRMLAPLTTASLTQIDAGLCDWLRVLESGKSPTGGK</sequence>
<name>A0A5E5AR60_9BURK</name>
<evidence type="ECO:0000313" key="6">
    <source>
        <dbReference type="EMBL" id="VVE75778.1"/>
    </source>
</evidence>
<proteinExistence type="predicted"/>
<feature type="region of interest" description="Disordered" evidence="4">
    <location>
        <begin position="1"/>
        <end position="37"/>
    </location>
</feature>
<keyword evidence="3" id="KW-0804">Transcription</keyword>
<dbReference type="GO" id="GO:0003700">
    <property type="term" value="F:DNA-binding transcription factor activity"/>
    <property type="evidence" value="ECO:0007669"/>
    <property type="project" value="InterPro"/>
</dbReference>
<keyword evidence="2" id="KW-0238">DNA-binding</keyword>